<reference evidence="1" key="1">
    <citation type="journal article" date="2022" name="New Phytol.">
        <title>Evolutionary transition to the ectomycorrhizal habit in the genomes of a hyperdiverse lineage of mushroom-forming fungi.</title>
        <authorList>
            <person name="Looney B."/>
            <person name="Miyauchi S."/>
            <person name="Morin E."/>
            <person name="Drula E."/>
            <person name="Courty P.E."/>
            <person name="Kohler A."/>
            <person name="Kuo A."/>
            <person name="LaButti K."/>
            <person name="Pangilinan J."/>
            <person name="Lipzen A."/>
            <person name="Riley R."/>
            <person name="Andreopoulos W."/>
            <person name="He G."/>
            <person name="Johnson J."/>
            <person name="Nolan M."/>
            <person name="Tritt A."/>
            <person name="Barry K.W."/>
            <person name="Grigoriev I.V."/>
            <person name="Nagy L.G."/>
            <person name="Hibbett D."/>
            <person name="Henrissat B."/>
            <person name="Matheny P.B."/>
            <person name="Labbe J."/>
            <person name="Martin F.M."/>
        </authorList>
    </citation>
    <scope>NUCLEOTIDE SEQUENCE</scope>
    <source>
        <strain evidence="1">BPL690</strain>
    </source>
</reference>
<sequence>MLELQNKALVRHWLSLRPDVLAAIFFNDSDHLTVLTQDGMTEPFISSPFNRQLDKCVIYLDDAHTRGTDLKLPRGTRAAVTLGPKVTKDRLLQGEH</sequence>
<name>A0AAD4LSR4_9AGAM</name>
<protein>
    <submittedName>
        <fullName evidence="1">Uncharacterized protein</fullName>
    </submittedName>
</protein>
<comment type="caution">
    <text evidence="1">The sequence shown here is derived from an EMBL/GenBank/DDBJ whole genome shotgun (WGS) entry which is preliminary data.</text>
</comment>
<dbReference type="EMBL" id="WTXG01000309">
    <property type="protein sequence ID" value="KAI0289429.1"/>
    <property type="molecule type" value="Genomic_DNA"/>
</dbReference>
<organism evidence="1 2">
    <name type="scientific">Multifurca ochricompacta</name>
    <dbReference type="NCBI Taxonomy" id="376703"/>
    <lineage>
        <taxon>Eukaryota</taxon>
        <taxon>Fungi</taxon>
        <taxon>Dikarya</taxon>
        <taxon>Basidiomycota</taxon>
        <taxon>Agaricomycotina</taxon>
        <taxon>Agaricomycetes</taxon>
        <taxon>Russulales</taxon>
        <taxon>Russulaceae</taxon>
        <taxon>Multifurca</taxon>
    </lineage>
</organism>
<dbReference type="AlphaFoldDB" id="A0AAD4LSR4"/>
<evidence type="ECO:0000313" key="2">
    <source>
        <dbReference type="Proteomes" id="UP001203297"/>
    </source>
</evidence>
<dbReference type="Proteomes" id="UP001203297">
    <property type="component" value="Unassembled WGS sequence"/>
</dbReference>
<accession>A0AAD4LSR4</accession>
<gene>
    <name evidence="1" type="ORF">B0F90DRAFT_1793927</name>
</gene>
<evidence type="ECO:0000313" key="1">
    <source>
        <dbReference type="EMBL" id="KAI0289429.1"/>
    </source>
</evidence>
<keyword evidence="2" id="KW-1185">Reference proteome</keyword>
<proteinExistence type="predicted"/>